<sequence length="900" mass="96092">MTIHAQAPVPQWQPLQAWTPLPGESWLAKPLQSLGLADIFGQEDRLPSKRLREWSEVTAKRRRTGSWHCPPLVSPRADTAGRSLLAKRRDSEARSASQLVDAGSKKPAHSDAKKAVAGSLSKASDQSDSEESNDTGSDGEAEADGQTVGGKAQDDAIEVKDAETLWRVNIEAVYRRKNPKLLSKVSELIAKYKANGTPLSHLYAKVCRTYELDPKVMWATRSEAEEDEGDADGACFKDNAFEEGEAKDGPSGPSGAAKPEASNSTSSMVPGSIFGDSLGLAAAGKPADGDAQSASSSSIFTFGAAKPPDSSTGGLFSASDAKPSTDIFRFGAEPAQSGSSASGSLFAPVGTGGSIFGDATAGSAANIQSGSQSASPSDIFASLFGASSGSSSASSGSSGIFGATSGSSSIFGNSGAVPGESANSGASSILGSSGSIFGAGSSGASSIFGASSGSASNIFASSGPGAGPSTGASIFGESSAPSIFGGSSSGSNPGASGSSSIFGANTGGGSSMFGANTASSSNIFGASSGSSDMFVAASGGGSNIFGATSGGGPPVFGATSGGGSSIFGATSGGSAGIFGATSGEVPCVWSDFGRRLKHLWCNFGRKRRHLWCDFGSRSQCVWCDFGRRLKHLWCNFGRKRRYLWCDFGRRVKHLWCDIRRRLQYLWGDFRRSHKQLWCDFSRRSEYFWCNIWWCVKHFRRKPQREFRHLWRSKWCNVRCSTCCPCDCIWHFRRPAAEWAGECFWSAECWRQHLPVWRPTSAKRRRLWPTNVWQQHVHVWAGSTVPRWRVWAFARLWRSCRTFWQSRCSFRRPTRRLSACSPGPAGWMCLWSSTRTGCVRWAGGCWRQSFRTAKCIGAATWAKDSESQATRWLTRDSECGTFSRRLLQPVLATVSLIAWLV</sequence>
<protein>
    <submittedName>
        <fullName evidence="2">Uncharacterized protein</fullName>
    </submittedName>
</protein>
<keyword evidence="3" id="KW-1185">Reference proteome</keyword>
<feature type="region of interest" description="Disordered" evidence="1">
    <location>
        <begin position="58"/>
        <end position="155"/>
    </location>
</feature>
<reference evidence="2" key="1">
    <citation type="submission" date="2023-08" db="EMBL/GenBank/DDBJ databases">
        <authorList>
            <person name="Chen Y."/>
            <person name="Shah S."/>
            <person name="Dougan E. K."/>
            <person name="Thang M."/>
            <person name="Chan C."/>
        </authorList>
    </citation>
    <scope>NUCLEOTIDE SEQUENCE</scope>
</reference>
<dbReference type="Proteomes" id="UP001178507">
    <property type="component" value="Unassembled WGS sequence"/>
</dbReference>
<accession>A0AA36JL50</accession>
<dbReference type="AlphaFoldDB" id="A0AA36JL50"/>
<comment type="caution">
    <text evidence="2">The sequence shown here is derived from an EMBL/GenBank/DDBJ whole genome shotgun (WGS) entry which is preliminary data.</text>
</comment>
<evidence type="ECO:0000313" key="3">
    <source>
        <dbReference type="Proteomes" id="UP001178507"/>
    </source>
</evidence>
<proteinExistence type="predicted"/>
<organism evidence="2 3">
    <name type="scientific">Effrenium voratum</name>
    <dbReference type="NCBI Taxonomy" id="2562239"/>
    <lineage>
        <taxon>Eukaryota</taxon>
        <taxon>Sar</taxon>
        <taxon>Alveolata</taxon>
        <taxon>Dinophyceae</taxon>
        <taxon>Suessiales</taxon>
        <taxon>Symbiodiniaceae</taxon>
        <taxon>Effrenium</taxon>
    </lineage>
</organism>
<feature type="region of interest" description="Disordered" evidence="1">
    <location>
        <begin position="242"/>
        <end position="269"/>
    </location>
</feature>
<name>A0AA36JL50_9DINO</name>
<feature type="compositionally biased region" description="Acidic residues" evidence="1">
    <location>
        <begin position="127"/>
        <end position="143"/>
    </location>
</feature>
<gene>
    <name evidence="2" type="ORF">EVOR1521_LOCUS29731</name>
</gene>
<evidence type="ECO:0000313" key="2">
    <source>
        <dbReference type="EMBL" id="CAJ1408243.1"/>
    </source>
</evidence>
<evidence type="ECO:0000256" key="1">
    <source>
        <dbReference type="SAM" id="MobiDB-lite"/>
    </source>
</evidence>
<dbReference type="EMBL" id="CAUJNA010003711">
    <property type="protein sequence ID" value="CAJ1408243.1"/>
    <property type="molecule type" value="Genomic_DNA"/>
</dbReference>